<dbReference type="SUPFAM" id="SSF52283">
    <property type="entry name" value="Formate/glycerate dehydrogenase catalytic domain-like"/>
    <property type="match status" value="1"/>
</dbReference>
<dbReference type="Proteomes" id="UP001472677">
    <property type="component" value="Unassembled WGS sequence"/>
</dbReference>
<feature type="domain" description="D-isomer specific 2-hydroxyacid dehydrogenase catalytic" evidence="4">
    <location>
        <begin position="104"/>
        <end position="376"/>
    </location>
</feature>
<dbReference type="PANTHER" id="PTHR10996">
    <property type="entry name" value="2-HYDROXYACID DEHYDROGENASE-RELATED"/>
    <property type="match status" value="1"/>
</dbReference>
<evidence type="ECO:0000259" key="4">
    <source>
        <dbReference type="Pfam" id="PF00389"/>
    </source>
</evidence>
<evidence type="ECO:0000256" key="2">
    <source>
        <dbReference type="RuleBase" id="RU003719"/>
    </source>
</evidence>
<name>A0ABR2B7H6_9ROSI</name>
<dbReference type="Pfam" id="PF00389">
    <property type="entry name" value="2-Hacid_dh"/>
    <property type="match status" value="1"/>
</dbReference>
<comment type="caution">
    <text evidence="6">The sequence shown here is derived from an EMBL/GenBank/DDBJ whole genome shotgun (WGS) entry which is preliminary data.</text>
</comment>
<feature type="region of interest" description="Disordered" evidence="3">
    <location>
        <begin position="40"/>
        <end position="63"/>
    </location>
</feature>
<dbReference type="InterPro" id="IPR050223">
    <property type="entry name" value="D-isomer_2-hydroxyacid_DH"/>
</dbReference>
<dbReference type="Pfam" id="PF02826">
    <property type="entry name" value="2-Hacid_dh_C"/>
    <property type="match status" value="1"/>
</dbReference>
<evidence type="ECO:0000313" key="7">
    <source>
        <dbReference type="Proteomes" id="UP001472677"/>
    </source>
</evidence>
<dbReference type="EMBL" id="JBBPBM010000159">
    <property type="protein sequence ID" value="KAK8502918.1"/>
    <property type="molecule type" value="Genomic_DNA"/>
</dbReference>
<feature type="domain" description="D-isomer specific 2-hydroxyacid dehydrogenase NAD-binding" evidence="5">
    <location>
        <begin position="174"/>
        <end position="347"/>
    </location>
</feature>
<evidence type="ECO:0000256" key="1">
    <source>
        <dbReference type="ARBA" id="ARBA00023002"/>
    </source>
</evidence>
<dbReference type="InterPro" id="IPR006139">
    <property type="entry name" value="D-isomer_2_OHA_DH_cat_dom"/>
</dbReference>
<organism evidence="6 7">
    <name type="scientific">Hibiscus sabdariffa</name>
    <name type="common">roselle</name>
    <dbReference type="NCBI Taxonomy" id="183260"/>
    <lineage>
        <taxon>Eukaryota</taxon>
        <taxon>Viridiplantae</taxon>
        <taxon>Streptophyta</taxon>
        <taxon>Embryophyta</taxon>
        <taxon>Tracheophyta</taxon>
        <taxon>Spermatophyta</taxon>
        <taxon>Magnoliopsida</taxon>
        <taxon>eudicotyledons</taxon>
        <taxon>Gunneridae</taxon>
        <taxon>Pentapetalae</taxon>
        <taxon>rosids</taxon>
        <taxon>malvids</taxon>
        <taxon>Malvales</taxon>
        <taxon>Malvaceae</taxon>
        <taxon>Malvoideae</taxon>
        <taxon>Hibiscus</taxon>
    </lineage>
</organism>
<dbReference type="InterPro" id="IPR036291">
    <property type="entry name" value="NAD(P)-bd_dom_sf"/>
</dbReference>
<dbReference type="Gene3D" id="3.40.50.720">
    <property type="entry name" value="NAD(P)-binding Rossmann-like Domain"/>
    <property type="match status" value="2"/>
</dbReference>
<feature type="compositionally biased region" description="Polar residues" evidence="3">
    <location>
        <begin position="40"/>
        <end position="54"/>
    </location>
</feature>
<dbReference type="PANTHER" id="PTHR10996:SF255">
    <property type="entry name" value="GLYOXYLATE_HYDROXYPYRUVATE REDUCTASE HPR3-LIKE"/>
    <property type="match status" value="1"/>
</dbReference>
<proteinExistence type="inferred from homology"/>
<dbReference type="InterPro" id="IPR006140">
    <property type="entry name" value="D-isomer_DH_NAD-bd"/>
</dbReference>
<comment type="similarity">
    <text evidence="2">Belongs to the D-isomer specific 2-hydroxyacid dehydrogenase family.</text>
</comment>
<dbReference type="SUPFAM" id="SSF51735">
    <property type="entry name" value="NAD(P)-binding Rossmann-fold domains"/>
    <property type="match status" value="1"/>
</dbReference>
<evidence type="ECO:0000259" key="5">
    <source>
        <dbReference type="Pfam" id="PF02826"/>
    </source>
</evidence>
<keyword evidence="7" id="KW-1185">Reference proteome</keyword>
<evidence type="ECO:0008006" key="8">
    <source>
        <dbReference type="Google" id="ProtNLM"/>
    </source>
</evidence>
<accession>A0ABR2B7H6</accession>
<dbReference type="CDD" id="cd12156">
    <property type="entry name" value="HPPR"/>
    <property type="match status" value="1"/>
</dbReference>
<evidence type="ECO:0000313" key="6">
    <source>
        <dbReference type="EMBL" id="KAK8502918.1"/>
    </source>
</evidence>
<reference evidence="6 7" key="1">
    <citation type="journal article" date="2024" name="G3 (Bethesda)">
        <title>Genome assembly of Hibiscus sabdariffa L. provides insights into metabolisms of medicinal natural products.</title>
        <authorList>
            <person name="Kim T."/>
        </authorList>
    </citation>
    <scope>NUCLEOTIDE SEQUENCE [LARGE SCALE GENOMIC DNA]</scope>
    <source>
        <strain evidence="6">TK-2024</strain>
        <tissue evidence="6">Old leaves</tissue>
    </source>
</reference>
<protein>
    <recommendedName>
        <fullName evidence="8">Glyoxylate/hydroxypyruvate reductase HPR3</fullName>
    </recommendedName>
</protein>
<keyword evidence="1 2" id="KW-0560">Oxidoreductase</keyword>
<gene>
    <name evidence="6" type="ORF">V6N12_054145</name>
</gene>
<evidence type="ECO:0000256" key="3">
    <source>
        <dbReference type="SAM" id="MobiDB-lite"/>
    </source>
</evidence>
<sequence length="381" mass="41322">MVLLCHCHGLLLCCNDPTNQNAVRTFALLHFHTLPNTLTSVPHTKSSMESQPSQERNEQPTKEVPHVLVMKPPPLLTLFEDKFISTKFQLLKAWESTLPLHQFLTTHAGSVRAVLCSGASPITPHIIQLLPSLQLVVTASAGINHIDLNECRRLGIAVTNAAGVFSDDAADAAVGLLIDVLRKISSADRFVRHGLWPATGDYPLGSKLGDKRVGIVGLGSIGSAVAKRLEAFGCTVLYNSRKPKPWAPYPFYSNVHELAVDSDALIVCCGLTAETRHMINRQVMVALGKQGIIVNVARGAIIDEKEMVECLVHGEIGGAGLDVFENEPSVPKQLLELDNVVLSPHRAVFTPEGFMAACDLVVANLEAFFEDEPLLSPLIDE</sequence>